<dbReference type="Proteomes" id="UP000283497">
    <property type="component" value="Unassembled WGS sequence"/>
</dbReference>
<dbReference type="InterPro" id="IPR050709">
    <property type="entry name" value="Biotin_Carboxyl_Carrier/Decarb"/>
</dbReference>
<evidence type="ECO:0000313" key="12">
    <source>
        <dbReference type="Proteomes" id="UP000283497"/>
    </source>
</evidence>
<dbReference type="PANTHER" id="PTHR45266">
    <property type="entry name" value="OXALOACETATE DECARBOXYLASE ALPHA CHAIN"/>
    <property type="match status" value="1"/>
</dbReference>
<dbReference type="SUPFAM" id="SSF51230">
    <property type="entry name" value="Single hybrid motif"/>
    <property type="match status" value="1"/>
</dbReference>
<evidence type="ECO:0000313" key="14">
    <source>
        <dbReference type="Proteomes" id="UP000284621"/>
    </source>
</evidence>
<reference evidence="10 11" key="1">
    <citation type="submission" date="2015-09" db="EMBL/GenBank/DDBJ databases">
        <authorList>
            <consortium name="Pathogen Informatics"/>
        </authorList>
    </citation>
    <scope>NUCLEOTIDE SEQUENCE [LARGE SCALE GENOMIC DNA]</scope>
    <source>
        <strain evidence="5 11">2789STDY5834835</strain>
        <strain evidence="4 10">2789STDY5834966</strain>
    </source>
</reference>
<evidence type="ECO:0000313" key="13">
    <source>
        <dbReference type="Proteomes" id="UP000283700"/>
    </source>
</evidence>
<evidence type="ECO:0000313" key="9">
    <source>
        <dbReference type="EMBL" id="RHN12955.1"/>
    </source>
</evidence>
<accession>A0A174J4G1</accession>
<dbReference type="EMBL" id="QSID01000007">
    <property type="protein sequence ID" value="RHC65121.1"/>
    <property type="molecule type" value="Genomic_DNA"/>
</dbReference>
<evidence type="ECO:0000313" key="11">
    <source>
        <dbReference type="Proteomes" id="UP000095679"/>
    </source>
</evidence>
<dbReference type="FunFam" id="2.40.50.100:FF:000003">
    <property type="entry name" value="Acetyl-CoA carboxylase biotin carboxyl carrier protein"/>
    <property type="match status" value="1"/>
</dbReference>
<evidence type="ECO:0000313" key="5">
    <source>
        <dbReference type="EMBL" id="CUO94602.1"/>
    </source>
</evidence>
<evidence type="ECO:0000313" key="6">
    <source>
        <dbReference type="EMBL" id="RGZ82825.1"/>
    </source>
</evidence>
<keyword evidence="14" id="KW-1185">Reference proteome</keyword>
<dbReference type="AlphaFoldDB" id="A0A174J4G1"/>
<reference evidence="12 13" key="2">
    <citation type="submission" date="2018-08" db="EMBL/GenBank/DDBJ databases">
        <title>A genome reference for cultivated species of the human gut microbiota.</title>
        <authorList>
            <person name="Zou Y."/>
            <person name="Xue W."/>
            <person name="Luo G."/>
        </authorList>
    </citation>
    <scope>NUCLEOTIDE SEQUENCE [LARGE SCALE GENOMIC DNA]</scope>
    <source>
        <strain evidence="9 13">AF31-17AC</strain>
        <strain evidence="8 12">AF45-14BH</strain>
        <strain evidence="7 14">AM34-3LB</strain>
        <strain evidence="6 15">AM48-23BH</strain>
    </source>
</reference>
<dbReference type="Proteomes" id="UP000095390">
    <property type="component" value="Unassembled WGS sequence"/>
</dbReference>
<dbReference type="EMBL" id="QRQO01000021">
    <property type="protein sequence ID" value="RHN12955.1"/>
    <property type="molecule type" value="Genomic_DNA"/>
</dbReference>
<keyword evidence="1" id="KW-0092">Biotin</keyword>
<dbReference type="EMBL" id="QSEP01000039">
    <property type="protein sequence ID" value="RGZ82825.1"/>
    <property type="molecule type" value="Genomic_DNA"/>
</dbReference>
<keyword evidence="5" id="KW-0456">Lyase</keyword>
<evidence type="ECO:0000313" key="8">
    <source>
        <dbReference type="EMBL" id="RHK40303.1"/>
    </source>
</evidence>
<evidence type="ECO:0000256" key="2">
    <source>
        <dbReference type="SAM" id="MobiDB-lite"/>
    </source>
</evidence>
<proteinExistence type="predicted"/>
<dbReference type="Proteomes" id="UP000284621">
    <property type="component" value="Unassembled WGS sequence"/>
</dbReference>
<dbReference type="GO" id="GO:0016829">
    <property type="term" value="F:lyase activity"/>
    <property type="evidence" value="ECO:0007669"/>
    <property type="project" value="UniProtKB-KW"/>
</dbReference>
<dbReference type="InterPro" id="IPR000089">
    <property type="entry name" value="Biotin_lipoyl"/>
</dbReference>
<dbReference type="PROSITE" id="PS50968">
    <property type="entry name" value="BIOTINYL_LIPOYL"/>
    <property type="match status" value="1"/>
</dbReference>
<dbReference type="Proteomes" id="UP000283700">
    <property type="component" value="Unassembled WGS sequence"/>
</dbReference>
<dbReference type="CDD" id="cd06850">
    <property type="entry name" value="biotinyl_domain"/>
    <property type="match status" value="1"/>
</dbReference>
<dbReference type="PANTHER" id="PTHR45266:SF3">
    <property type="entry name" value="OXALOACETATE DECARBOXYLASE ALPHA CHAIN"/>
    <property type="match status" value="1"/>
</dbReference>
<dbReference type="EC" id="4.1.1.70" evidence="5"/>
<evidence type="ECO:0000313" key="7">
    <source>
        <dbReference type="EMBL" id="RHC65121.1"/>
    </source>
</evidence>
<dbReference type="Proteomes" id="UP000095679">
    <property type="component" value="Unassembled WGS sequence"/>
</dbReference>
<evidence type="ECO:0000256" key="1">
    <source>
        <dbReference type="ARBA" id="ARBA00023267"/>
    </source>
</evidence>
<dbReference type="InterPro" id="IPR011053">
    <property type="entry name" value="Single_hybrid_motif"/>
</dbReference>
<sequence>MKNYRITVNGVAYDVAVEELGAGEASAAPVSTPAAVPAPAKKAAPKTSGSAGAVKITAPMPGKIVAVKAQAGASVKKGDAVLVLEAMKMENEICAAQDGVIASVEVAVGDMVEGGDVLATMN</sequence>
<evidence type="ECO:0000259" key="3">
    <source>
        <dbReference type="PROSITE" id="PS50968"/>
    </source>
</evidence>
<name>A0A174J4G1_9FIRM</name>
<feature type="domain" description="Lipoyl-binding" evidence="3">
    <location>
        <begin position="51"/>
        <end position="122"/>
    </location>
</feature>
<evidence type="ECO:0000313" key="15">
    <source>
        <dbReference type="Proteomes" id="UP000286561"/>
    </source>
</evidence>
<protein>
    <submittedName>
        <fullName evidence="6">Acetyl-CoA carboxylase biotin carboxyl carrier protein subunit</fullName>
    </submittedName>
    <submittedName>
        <fullName evidence="5">Glutaconyl-CoA decarboxylase subunit gamma</fullName>
        <ecNumber evidence="5">4.1.1.70</ecNumber>
    </submittedName>
</protein>
<dbReference type="RefSeq" id="WP_022169606.1">
    <property type="nucleotide sequence ID" value="NZ_BLYK01000044.1"/>
</dbReference>
<dbReference type="Pfam" id="PF00364">
    <property type="entry name" value="Biotin_lipoyl"/>
    <property type="match status" value="1"/>
</dbReference>
<dbReference type="Proteomes" id="UP000286561">
    <property type="component" value="Unassembled WGS sequence"/>
</dbReference>
<gene>
    <name evidence="5" type="primary">gcdC</name>
    <name evidence="8" type="ORF">DW068_04785</name>
    <name evidence="7" type="ORF">DW833_07485</name>
    <name evidence="6" type="ORF">DW972_07585</name>
    <name evidence="9" type="ORF">DWZ29_08695</name>
    <name evidence="5" type="ORF">ERS852450_02721</name>
    <name evidence="4" type="ORF">ERS852578_02563</name>
</gene>
<dbReference type="InterPro" id="IPR001882">
    <property type="entry name" value="Biotin_BS"/>
</dbReference>
<organism evidence="5 11">
    <name type="scientific">Anaerobutyricum hallii</name>
    <dbReference type="NCBI Taxonomy" id="39488"/>
    <lineage>
        <taxon>Bacteria</taxon>
        <taxon>Bacillati</taxon>
        <taxon>Bacillota</taxon>
        <taxon>Clostridia</taxon>
        <taxon>Lachnospirales</taxon>
        <taxon>Lachnospiraceae</taxon>
        <taxon>Anaerobutyricum</taxon>
    </lineage>
</organism>
<dbReference type="Gene3D" id="2.40.50.100">
    <property type="match status" value="1"/>
</dbReference>
<dbReference type="EMBL" id="CYZL01000032">
    <property type="protein sequence ID" value="CUO94602.1"/>
    <property type="molecule type" value="Genomic_DNA"/>
</dbReference>
<feature type="region of interest" description="Disordered" evidence="2">
    <location>
        <begin position="25"/>
        <end position="52"/>
    </location>
</feature>
<dbReference type="EMBL" id="CYYC01000040">
    <property type="protein sequence ID" value="CUN16057.1"/>
    <property type="molecule type" value="Genomic_DNA"/>
</dbReference>
<dbReference type="PROSITE" id="PS00188">
    <property type="entry name" value="BIOTIN"/>
    <property type="match status" value="1"/>
</dbReference>
<dbReference type="OrthoDB" id="9812676at2"/>
<evidence type="ECO:0000313" key="4">
    <source>
        <dbReference type="EMBL" id="CUN16057.1"/>
    </source>
</evidence>
<evidence type="ECO:0000313" key="10">
    <source>
        <dbReference type="Proteomes" id="UP000095390"/>
    </source>
</evidence>
<dbReference type="EMBL" id="QRNJ01000013">
    <property type="protein sequence ID" value="RHK40303.1"/>
    <property type="molecule type" value="Genomic_DNA"/>
</dbReference>